<dbReference type="EMBL" id="MU275839">
    <property type="protein sequence ID" value="KAI0053576.1"/>
    <property type="molecule type" value="Genomic_DNA"/>
</dbReference>
<reference evidence="1" key="2">
    <citation type="journal article" date="2022" name="New Phytol.">
        <title>Evolutionary transition to the ectomycorrhizal habit in the genomes of a hyperdiverse lineage of mushroom-forming fungi.</title>
        <authorList>
            <person name="Looney B."/>
            <person name="Miyauchi S."/>
            <person name="Morin E."/>
            <person name="Drula E."/>
            <person name="Courty P.E."/>
            <person name="Kohler A."/>
            <person name="Kuo A."/>
            <person name="LaButti K."/>
            <person name="Pangilinan J."/>
            <person name="Lipzen A."/>
            <person name="Riley R."/>
            <person name="Andreopoulos W."/>
            <person name="He G."/>
            <person name="Johnson J."/>
            <person name="Nolan M."/>
            <person name="Tritt A."/>
            <person name="Barry K.W."/>
            <person name="Grigoriev I.V."/>
            <person name="Nagy L.G."/>
            <person name="Hibbett D."/>
            <person name="Henrissat B."/>
            <person name="Matheny P.B."/>
            <person name="Labbe J."/>
            <person name="Martin F.M."/>
        </authorList>
    </citation>
    <scope>NUCLEOTIDE SEQUENCE</scope>
    <source>
        <strain evidence="1">FP105234-sp</strain>
    </source>
</reference>
<proteinExistence type="predicted"/>
<evidence type="ECO:0000313" key="1">
    <source>
        <dbReference type="EMBL" id="KAI0053576.1"/>
    </source>
</evidence>
<reference evidence="1" key="1">
    <citation type="submission" date="2021-02" db="EMBL/GenBank/DDBJ databases">
        <authorList>
            <consortium name="DOE Joint Genome Institute"/>
            <person name="Ahrendt S."/>
            <person name="Looney B.P."/>
            <person name="Miyauchi S."/>
            <person name="Morin E."/>
            <person name="Drula E."/>
            <person name="Courty P.E."/>
            <person name="Chicoki N."/>
            <person name="Fauchery L."/>
            <person name="Kohler A."/>
            <person name="Kuo A."/>
            <person name="Labutti K."/>
            <person name="Pangilinan J."/>
            <person name="Lipzen A."/>
            <person name="Riley R."/>
            <person name="Andreopoulos W."/>
            <person name="He G."/>
            <person name="Johnson J."/>
            <person name="Barry K.W."/>
            <person name="Grigoriev I.V."/>
            <person name="Nagy L."/>
            <person name="Hibbett D."/>
            <person name="Henrissat B."/>
            <person name="Matheny P.B."/>
            <person name="Labbe J."/>
            <person name="Martin F."/>
        </authorList>
    </citation>
    <scope>NUCLEOTIDE SEQUENCE</scope>
    <source>
        <strain evidence="1">FP105234-sp</strain>
    </source>
</reference>
<protein>
    <submittedName>
        <fullName evidence="1">DnaJ-domain-containing protein</fullName>
    </submittedName>
</protein>
<sequence>MRLLFLFAFVALLATLAHAWEKEDHEIFDLVSALEAAEGKGTTFYSWIDVPPTATTAEIARAYRKKSMVLHPDKNPGVKGIQERFARLGVISAILRNAEGRKRYDFFYKNGVPRWRGTGYYYERFRPGLGAVLVFLTILTSGLHYIIQRMNYKRDLARIEHIIQQAKLTAWGPKLVPAESRRKVKVNLGGPPRYDAEGEVINGKSIDMVVESNGEVFILADGDLIPINTSTAPPPAISKTWFLALLSSLFGRFVPRKASASDADGEDAGTGEDGETGTDSDMPELEYPELNGNGSGELKGRPVAVKTAGGRRRKVTKRR</sequence>
<keyword evidence="2" id="KW-1185">Reference proteome</keyword>
<name>A0ACB8SCF8_9AGAM</name>
<dbReference type="Proteomes" id="UP000814033">
    <property type="component" value="Unassembled WGS sequence"/>
</dbReference>
<accession>A0ACB8SCF8</accession>
<gene>
    <name evidence="1" type="ORF">FA95DRAFT_1552061</name>
</gene>
<comment type="caution">
    <text evidence="1">The sequence shown here is derived from an EMBL/GenBank/DDBJ whole genome shotgun (WGS) entry which is preliminary data.</text>
</comment>
<evidence type="ECO:0000313" key="2">
    <source>
        <dbReference type="Proteomes" id="UP000814033"/>
    </source>
</evidence>
<organism evidence="1 2">
    <name type="scientific">Auriscalpium vulgare</name>
    <dbReference type="NCBI Taxonomy" id="40419"/>
    <lineage>
        <taxon>Eukaryota</taxon>
        <taxon>Fungi</taxon>
        <taxon>Dikarya</taxon>
        <taxon>Basidiomycota</taxon>
        <taxon>Agaricomycotina</taxon>
        <taxon>Agaricomycetes</taxon>
        <taxon>Russulales</taxon>
        <taxon>Auriscalpiaceae</taxon>
        <taxon>Auriscalpium</taxon>
    </lineage>
</organism>